<dbReference type="AlphaFoldDB" id="A0A8S1DBL8"/>
<dbReference type="OrthoDB" id="9977471at2759"/>
<sequence>MASECGKQKANIFGSQSVKISSQFLPSEQITNVKIMDPLFFVIVLFHLSLATAVKFTQVFEWPDVMDYEWPSEASRTNALNDRTFNPNLEEYSNIPVSLVSFPTSSESPAPPKLTPFPSWDMHGKRDCNKIGLARGLEVDSVGRLWILETGSIFCNAKLWIFDLSNNNQTNLMYPFPFLFRMHDLVLDETPNGTLAFISHMGLEQIVVFSLETKQSWIVKTPGIEVLSIALSPRKEPTRQLYVSYWNSYELYSISVTKLRNGDETANPEQIGKWTGRPYRMLMDNHGSMYAAFWQENCILSWNTSQPFKKQHFYEVGKLNNYKPFTFALDSSGTFWLTEHNKSATKPRLRLLKAAVGAKPYNFEDPTFTKASPTTTTISPKTEPTHVNLSIVTATTTTPESTPVTATTATQIHETTEIVQKSNASSTKLPELNHDTPVSLSIIATTTISSPPAEENSKTEDRR</sequence>
<comment type="similarity">
    <text evidence="2">Belongs to the major royal jelly protein family.</text>
</comment>
<evidence type="ECO:0000313" key="4">
    <source>
        <dbReference type="EMBL" id="CAB3377161.1"/>
    </source>
</evidence>
<reference evidence="4 5" key="1">
    <citation type="submission" date="2020-04" db="EMBL/GenBank/DDBJ databases">
        <authorList>
            <person name="Alioto T."/>
            <person name="Alioto T."/>
            <person name="Gomez Garrido J."/>
        </authorList>
    </citation>
    <scope>NUCLEOTIDE SEQUENCE [LARGE SCALE GENOMIC DNA]</scope>
</reference>
<dbReference type="GO" id="GO:0005576">
    <property type="term" value="C:extracellular region"/>
    <property type="evidence" value="ECO:0007669"/>
    <property type="project" value="UniProtKB-SubCell"/>
</dbReference>
<dbReference type="Gene3D" id="2.120.10.30">
    <property type="entry name" value="TolB, C-terminal domain"/>
    <property type="match status" value="1"/>
</dbReference>
<evidence type="ECO:0000256" key="3">
    <source>
        <dbReference type="ARBA" id="ARBA00022525"/>
    </source>
</evidence>
<evidence type="ECO:0000256" key="1">
    <source>
        <dbReference type="ARBA" id="ARBA00004613"/>
    </source>
</evidence>
<accession>A0A8S1DBL8</accession>
<protein>
    <recommendedName>
        <fullName evidence="6">Bee-milk protein</fullName>
    </recommendedName>
</protein>
<evidence type="ECO:0008006" key="6">
    <source>
        <dbReference type="Google" id="ProtNLM"/>
    </source>
</evidence>
<proteinExistence type="inferred from homology"/>
<name>A0A8S1DBL8_9INSE</name>
<keyword evidence="3" id="KW-0964">Secreted</keyword>
<dbReference type="PANTHER" id="PTHR10009">
    <property type="entry name" value="PROTEIN YELLOW-RELATED"/>
    <property type="match status" value="1"/>
</dbReference>
<dbReference type="PANTHER" id="PTHR10009:SF18">
    <property type="entry name" value="PROTEIN YELLOW-LIKE PROTEIN"/>
    <property type="match status" value="1"/>
</dbReference>
<dbReference type="Pfam" id="PF03022">
    <property type="entry name" value="MRJP"/>
    <property type="match status" value="2"/>
</dbReference>
<dbReference type="InterPro" id="IPR017996">
    <property type="entry name" value="MRJP/yellow-related"/>
</dbReference>
<organism evidence="4 5">
    <name type="scientific">Cloeon dipterum</name>
    <dbReference type="NCBI Taxonomy" id="197152"/>
    <lineage>
        <taxon>Eukaryota</taxon>
        <taxon>Metazoa</taxon>
        <taxon>Ecdysozoa</taxon>
        <taxon>Arthropoda</taxon>
        <taxon>Hexapoda</taxon>
        <taxon>Insecta</taxon>
        <taxon>Pterygota</taxon>
        <taxon>Palaeoptera</taxon>
        <taxon>Ephemeroptera</taxon>
        <taxon>Pisciforma</taxon>
        <taxon>Baetidae</taxon>
        <taxon>Cloeon</taxon>
    </lineage>
</organism>
<dbReference type="SUPFAM" id="SSF101898">
    <property type="entry name" value="NHL repeat"/>
    <property type="match status" value="1"/>
</dbReference>
<gene>
    <name evidence="4" type="ORF">CLODIP_2_CD12359</name>
</gene>
<comment type="caution">
    <text evidence="4">The sequence shown here is derived from an EMBL/GenBank/DDBJ whole genome shotgun (WGS) entry which is preliminary data.</text>
</comment>
<dbReference type="InterPro" id="IPR011042">
    <property type="entry name" value="6-blade_b-propeller_TolB-like"/>
</dbReference>
<keyword evidence="5" id="KW-1185">Reference proteome</keyword>
<dbReference type="Proteomes" id="UP000494165">
    <property type="component" value="Unassembled WGS sequence"/>
</dbReference>
<dbReference type="EMBL" id="CADEPI010000140">
    <property type="protein sequence ID" value="CAB3377161.1"/>
    <property type="molecule type" value="Genomic_DNA"/>
</dbReference>
<evidence type="ECO:0000256" key="2">
    <source>
        <dbReference type="ARBA" id="ARBA00009127"/>
    </source>
</evidence>
<comment type="subcellular location">
    <subcellularLocation>
        <location evidence="1">Secreted</location>
    </subcellularLocation>
</comment>
<evidence type="ECO:0000313" key="5">
    <source>
        <dbReference type="Proteomes" id="UP000494165"/>
    </source>
</evidence>